<dbReference type="InterPro" id="IPR000979">
    <property type="entry name" value="Phosphodiesterase_MJ0936/Vps29"/>
</dbReference>
<sequence length="161" mass="18807">MKILVISDTHNEINNVVKIIKNNKSIDMILHLGDVQSDYKKIKQYYFENITYVSGNCDYISKYPKEKIIEIEGKKILMTHGHKYNVKWEYDTIKNIGFHNKVDGILFGHTHIPYLEENEDLVLMNPGSITLPRESSTPTYGILEIEKNKKMKCALCQYTYE</sequence>
<dbReference type="Proteomes" id="UP000294545">
    <property type="component" value="Unassembled WGS sequence"/>
</dbReference>
<name>A0A4R1MDB0_9FIRM</name>
<dbReference type="InterPro" id="IPR024654">
    <property type="entry name" value="Calcineurin-like_PHP_lpxH"/>
</dbReference>
<dbReference type="Pfam" id="PF12850">
    <property type="entry name" value="Metallophos_2"/>
    <property type="match status" value="1"/>
</dbReference>
<dbReference type="GO" id="GO:0046872">
    <property type="term" value="F:metal ion binding"/>
    <property type="evidence" value="ECO:0007669"/>
    <property type="project" value="UniProtKB-KW"/>
</dbReference>
<comment type="similarity">
    <text evidence="1 2">Belongs to the metallophosphoesterase superfamily. YfcE family.</text>
</comment>
<evidence type="ECO:0000259" key="3">
    <source>
        <dbReference type="Pfam" id="PF12850"/>
    </source>
</evidence>
<dbReference type="GO" id="GO:0016787">
    <property type="term" value="F:hydrolase activity"/>
    <property type="evidence" value="ECO:0007669"/>
    <property type="project" value="UniProtKB-UniRule"/>
</dbReference>
<evidence type="ECO:0000313" key="4">
    <source>
        <dbReference type="EMBL" id="TCK90498.1"/>
    </source>
</evidence>
<dbReference type="EMBL" id="SMGQ01000015">
    <property type="protein sequence ID" value="TCK90498.1"/>
    <property type="molecule type" value="Genomic_DNA"/>
</dbReference>
<dbReference type="EC" id="3.1.4.-" evidence="2"/>
<dbReference type="RefSeq" id="WP_165868600.1">
    <property type="nucleotide sequence ID" value="NZ_SMGQ01000015.1"/>
</dbReference>
<proteinExistence type="inferred from homology"/>
<dbReference type="Gene3D" id="3.60.21.10">
    <property type="match status" value="1"/>
</dbReference>
<dbReference type="NCBIfam" id="TIGR00040">
    <property type="entry name" value="yfcE"/>
    <property type="match status" value="1"/>
</dbReference>
<organism evidence="4 5">
    <name type="scientific">Natranaerovirga hydrolytica</name>
    <dbReference type="NCBI Taxonomy" id="680378"/>
    <lineage>
        <taxon>Bacteria</taxon>
        <taxon>Bacillati</taxon>
        <taxon>Bacillota</taxon>
        <taxon>Clostridia</taxon>
        <taxon>Lachnospirales</taxon>
        <taxon>Natranaerovirgaceae</taxon>
        <taxon>Natranaerovirga</taxon>
    </lineage>
</organism>
<accession>A0A4R1MDB0</accession>
<comment type="caution">
    <text evidence="4">The sequence shown here is derived from an EMBL/GenBank/DDBJ whole genome shotgun (WGS) entry which is preliminary data.</text>
</comment>
<feature type="domain" description="Calcineurin-like phosphoesterase" evidence="3">
    <location>
        <begin position="1"/>
        <end position="147"/>
    </location>
</feature>
<dbReference type="InterPro" id="IPR041802">
    <property type="entry name" value="MPP_YfcE"/>
</dbReference>
<dbReference type="SUPFAM" id="SSF56300">
    <property type="entry name" value="Metallo-dependent phosphatases"/>
    <property type="match status" value="1"/>
</dbReference>
<evidence type="ECO:0000256" key="1">
    <source>
        <dbReference type="ARBA" id="ARBA00008950"/>
    </source>
</evidence>
<protein>
    <recommendedName>
        <fullName evidence="2">Phosphoesterase</fullName>
        <ecNumber evidence="2">3.1.4.-</ecNumber>
    </recommendedName>
</protein>
<dbReference type="InterPro" id="IPR029052">
    <property type="entry name" value="Metallo-depent_PP-like"/>
</dbReference>
<gene>
    <name evidence="4" type="ORF">EDC19_2260</name>
</gene>
<keyword evidence="5" id="KW-1185">Reference proteome</keyword>
<dbReference type="CDD" id="cd00841">
    <property type="entry name" value="MPP_YfcE"/>
    <property type="match status" value="1"/>
</dbReference>
<keyword evidence="2" id="KW-0479">Metal-binding</keyword>
<dbReference type="PANTHER" id="PTHR11124">
    <property type="entry name" value="VACUOLAR SORTING PROTEIN VPS29"/>
    <property type="match status" value="1"/>
</dbReference>
<reference evidence="4 5" key="1">
    <citation type="submission" date="2019-03" db="EMBL/GenBank/DDBJ databases">
        <title>Genomic Encyclopedia of Type Strains, Phase IV (KMG-IV): sequencing the most valuable type-strain genomes for metagenomic binning, comparative biology and taxonomic classification.</title>
        <authorList>
            <person name="Goeker M."/>
        </authorList>
    </citation>
    <scope>NUCLEOTIDE SEQUENCE [LARGE SCALE GENOMIC DNA]</scope>
    <source>
        <strain evidence="4 5">DSM 24176</strain>
    </source>
</reference>
<evidence type="ECO:0000313" key="5">
    <source>
        <dbReference type="Proteomes" id="UP000294545"/>
    </source>
</evidence>
<comment type="cofactor">
    <cofactor evidence="2">
        <name>a divalent metal cation</name>
        <dbReference type="ChEBI" id="CHEBI:60240"/>
    </cofactor>
</comment>
<evidence type="ECO:0000256" key="2">
    <source>
        <dbReference type="RuleBase" id="RU362039"/>
    </source>
</evidence>
<dbReference type="AlphaFoldDB" id="A0A4R1MDB0"/>